<dbReference type="Proteomes" id="UP000285258">
    <property type="component" value="Unassembled WGS sequence"/>
</dbReference>
<feature type="compositionally biased region" description="Basic and acidic residues" evidence="2">
    <location>
        <begin position="635"/>
        <end position="645"/>
    </location>
</feature>
<dbReference type="InterPro" id="IPR042229">
    <property type="entry name" value="Listeria/Bacterioides_rpt_sf"/>
</dbReference>
<dbReference type="RefSeq" id="WP_123649814.1">
    <property type="nucleotide sequence ID" value="NZ_CP168029.1"/>
</dbReference>
<organism evidence="3 4">
    <name type="scientific">Gordonibacter urolithinfaciens</name>
    <dbReference type="NCBI Taxonomy" id="1335613"/>
    <lineage>
        <taxon>Bacteria</taxon>
        <taxon>Bacillati</taxon>
        <taxon>Actinomycetota</taxon>
        <taxon>Coriobacteriia</taxon>
        <taxon>Eggerthellales</taxon>
        <taxon>Eggerthellaceae</taxon>
        <taxon>Gordonibacter</taxon>
    </lineage>
</organism>
<dbReference type="Pfam" id="PF09479">
    <property type="entry name" value="Flg_new"/>
    <property type="match status" value="2"/>
</dbReference>
<feature type="compositionally biased region" description="Low complexity" evidence="2">
    <location>
        <begin position="1"/>
        <end position="11"/>
    </location>
</feature>
<dbReference type="PANTHER" id="PTHR45661">
    <property type="entry name" value="SURFACE ANTIGEN"/>
    <property type="match status" value="1"/>
</dbReference>
<feature type="compositionally biased region" description="Basic and acidic residues" evidence="2">
    <location>
        <begin position="2052"/>
        <end position="2062"/>
    </location>
</feature>
<accession>A0A423UNU6</accession>
<dbReference type="GO" id="GO:0030313">
    <property type="term" value="C:cell envelope"/>
    <property type="evidence" value="ECO:0007669"/>
    <property type="project" value="UniProtKB-SubCell"/>
</dbReference>
<protein>
    <recommendedName>
        <fullName evidence="5">Leucine-rich repeat protein</fullName>
    </recommendedName>
</protein>
<dbReference type="Pfam" id="PF13306">
    <property type="entry name" value="LRR_5"/>
    <property type="match status" value="6"/>
</dbReference>
<reference evidence="4" key="1">
    <citation type="submission" date="2018-05" db="EMBL/GenBank/DDBJ databases">
        <title>Genome Sequencing of selected type strains of the family Eggerthellaceae.</title>
        <authorList>
            <person name="Danylec N."/>
            <person name="Stoll D.A."/>
            <person name="Doetsch A."/>
            <person name="Huch M."/>
        </authorList>
    </citation>
    <scope>NUCLEOTIDE SEQUENCE [LARGE SCALE GENOMIC DNA]</scope>
    <source>
        <strain evidence="4">DSM 27213</strain>
    </source>
</reference>
<comment type="caution">
    <text evidence="3">The sequence shown here is derived from an EMBL/GenBank/DDBJ whole genome shotgun (WGS) entry which is preliminary data.</text>
</comment>
<sequence length="2239" mass="236163">MQEAASPEEQGAAGGEGTTTDDAGSSSTGGSDAKAEGGAADPEGTGQFQQELPLSGGTAGGQSAAGAPDTAARPPQTTADDRVTGDMPLSDGPSAAKAGTIVVDGVKYVVNADGVTATVAGWHDTAVPAGDLAIVAKVVSGADAYLVTSVADEAFKGCTDLRTVALPDSLENMGKDAFAECPAFESFAVGERNEAFAAFDGMLFDAPLETLVRCPEGKRGTALLPDTAKKVDEGAFDGCAQLAVIEAGPDNQAFATVDNILYSKDHTTLLHAPARTVAAALALETKTVAAGSFAQCDGLASLLSLGSVETVEGGAFSFEAFANVVVALASGDNYDARKAVWERAGFSRFQEPADPGTVQAPAPGEGGFAFELLDDYTLAVSWSGGSGEPDADLTIPTSGQVNDVSYRVSAIAPGGFAGIERLTNVQIRAPITKVGDNAFAGCANLSSVTLEEGVASLGAGAFAGTAVESVAIPASISFVGERVFSDCSALSRILTFSNAADVAPDVLAGCSGVSVYCPVAPDGTYPWNIGLPAAGNHRCAYGLSFAPEPLTLAMGESADLFAGGTCEVPQGCELAYSYPATPLSVDNGQATGKKPGTSEVTATLSLDGIELARATRTVEVCEAAAEETEDEGSDEVGRGADDKPAGETVQNEVLPSEAHEDDLVLLGEEYPMLSMAAMLGTSETFEVDAPTGQKLICTVLSSTAGTSDRRVSVAAADPTSCEGALEIPATVSGGGEEYKVVEVAYRGFYYSEIESVALPSSIETVGNDAFYGCFRLREVVFEGSGATIIGDNAFLGCRVLGAIELPAGTTSIGSRAFALCAALADMVVPDSVTTLGARAFESCSSLASLVVGKGVDSIPGLFVMRCPLLTDIVVLGTIQAFDPTAFDSADASGMVVRVSTKAQQTLWTEANDANGFGLDPANIVVAGELCTVRFEPSNGEFSAFERFVEKGTPLSEPAAPARDGFGLAGWHVQDISGPRWSFSSAVEQDMTLVAEWIEDAQEGNLVYRMRSDGESVSVAAADPSAVPESLDIPASVELAGRNYPVREIASYGFAFAKELASVRVPSSVEVLDVRAFKDCQALTEIVFGVGSSLGIIEADAFENCTALKALSLPASLVNISRAAFGGCTELEALEFEQGSSLRIIQSAAFVGCSKLAAVNFPDSLETIYDVAFSSCSSLRSVGFSTGLKMIGANSFNGSGLESVSLPEGLTKLESGAFGSCKSLKSVELNLSIVADGKLVFNGCPELDSVFAYGKMESSNISTAFPDAMKGDSGVTVVLPPIARDGSGDDFAAMAETWKNVHGFSKVVVSEGVLPTDGNTQYGHWNLDADGILRIWCERDGAVIQDLGWTTWGPSQPSIFQNHWGPVRDFVKSIVVEDSVDAVNMRFWFSTMKNLSDVSSVQVPDGVTDIEAMFAASGIRQVPDTLVLHDGITNLRRLFMECAQLESFPAYFNLPAAAVNFEAMFASCESLVKLPDNFSLPTSVEKCGSLFSGCRSLEYLPEGFKLPQSVVDGTGFNNMFWECNSLKALPSGMSMDGCDESVTYLNGMFVNCKSLKELPTSFRLPPYVKEMVSVFRGCSALASLPDGFTIPGGAKDLQTVFKDCTSLVSLPDSFEFSTSPAATTNMFLVEGTDQAIPMYYNGPDQRVKNYPWANSNRFLVTPSVEQEGVKTVMLNIKERGEVGAGLTWTRLHTDASGKLAEPGFAPSHPGMVFTLWYADEACTQRVDFSKAFTGDTTLYGVLAPGTKSGTLPTTDGMDSAFWSLTDDGTLYIRCTSDATVANLGFSKVSEAEACRTYWGPFRDYVKKISMNPGLKAVDMDRWFCLMPSLVDISEVFIPSGVERAHALFSTCSSLTQVPDSFVLPQGIKWIESMFGACTSLRQLPETFSMPQSVENCAYLFQRTAIVSLPSTFVLHEGIKQCHYMFNGCESLAMLSKGFYIPSTVKTESTYGMWRMFDGCKSLMSLPENFKFPVQAGKENSFMCELAPGEPLVPTYYTGNDPSVLEFDWASQNRELIRITAGSTFEQQSADGTWFKYTVTGGVDNGIPTVSVSRSDDPAKRPEGDLSIPSEVTYDGVRYTVTEVGKSAFMDLANQLTLGSITLPETICTVREAAFAWCSISGVVRIPATVTLIEKNPFAGNAKIEAYEVAQGNTTYRSDETGALYPVDMSSLIAIPGGFTGHFEVPSTVTSIGSSAADTCTRLSSISLPSGRAPRQFRVASYGNGGTWPVRELYFSSLAAR</sequence>
<feature type="region of interest" description="Disordered" evidence="2">
    <location>
        <begin position="2046"/>
        <end position="2065"/>
    </location>
</feature>
<feature type="region of interest" description="Disordered" evidence="2">
    <location>
        <begin position="1"/>
        <end position="96"/>
    </location>
</feature>
<dbReference type="PANTHER" id="PTHR45661:SF3">
    <property type="entry name" value="IG-LIKE DOMAIN-CONTAINING PROTEIN"/>
    <property type="match status" value="1"/>
</dbReference>
<dbReference type="InterPro" id="IPR032675">
    <property type="entry name" value="LRR_dom_sf"/>
</dbReference>
<gene>
    <name evidence="3" type="ORF">DMP12_00960</name>
</gene>
<comment type="subcellular location">
    <subcellularLocation>
        <location evidence="1">Cell envelope</location>
    </subcellularLocation>
</comment>
<dbReference type="SUPFAM" id="SSF52058">
    <property type="entry name" value="L domain-like"/>
    <property type="match status" value="2"/>
</dbReference>
<dbReference type="Gene3D" id="3.80.10.10">
    <property type="entry name" value="Ribonuclease Inhibitor"/>
    <property type="match status" value="8"/>
</dbReference>
<evidence type="ECO:0000313" key="3">
    <source>
        <dbReference type="EMBL" id="ROT92092.1"/>
    </source>
</evidence>
<dbReference type="EMBL" id="QIBW01000001">
    <property type="protein sequence ID" value="ROT92092.1"/>
    <property type="molecule type" value="Genomic_DNA"/>
</dbReference>
<feature type="region of interest" description="Disordered" evidence="2">
    <location>
        <begin position="624"/>
        <end position="652"/>
    </location>
</feature>
<dbReference type="Gene3D" id="2.60.40.4270">
    <property type="entry name" value="Listeria-Bacteroides repeat domain"/>
    <property type="match status" value="2"/>
</dbReference>
<feature type="compositionally biased region" description="Low complexity" evidence="2">
    <location>
        <begin position="18"/>
        <end position="32"/>
    </location>
</feature>
<evidence type="ECO:0000256" key="2">
    <source>
        <dbReference type="SAM" id="MobiDB-lite"/>
    </source>
</evidence>
<evidence type="ECO:0000313" key="4">
    <source>
        <dbReference type="Proteomes" id="UP000285258"/>
    </source>
</evidence>
<evidence type="ECO:0008006" key="5">
    <source>
        <dbReference type="Google" id="ProtNLM"/>
    </source>
</evidence>
<dbReference type="InterPro" id="IPR013378">
    <property type="entry name" value="InlB-like_B-rpt"/>
</dbReference>
<name>A0A423UNU6_9ACTN</name>
<proteinExistence type="predicted"/>
<feature type="compositionally biased region" description="Acidic residues" evidence="2">
    <location>
        <begin position="624"/>
        <end position="634"/>
    </location>
</feature>
<dbReference type="InterPro" id="IPR026906">
    <property type="entry name" value="LRR_5"/>
</dbReference>
<evidence type="ECO:0000256" key="1">
    <source>
        <dbReference type="ARBA" id="ARBA00004196"/>
    </source>
</evidence>
<dbReference type="InterPro" id="IPR053139">
    <property type="entry name" value="Surface_bspA-like"/>
</dbReference>